<keyword evidence="2" id="KW-1185">Reference proteome</keyword>
<dbReference type="AlphaFoldDB" id="W4K9E6"/>
<sequence length="91" mass="10611">MDIFIPSIANFHRTAYDRAAQLRQLHACVLVHNPLKQLFEGLHRPCRCRRSIFVTDIDIGRRCQVTLMRHLPTPAYLDRSTSPCNLRGPWQ</sequence>
<protein>
    <submittedName>
        <fullName evidence="1">Uncharacterized protein</fullName>
    </submittedName>
</protein>
<evidence type="ECO:0000313" key="2">
    <source>
        <dbReference type="Proteomes" id="UP000030671"/>
    </source>
</evidence>
<dbReference type="InParanoid" id="W4K9E6"/>
<dbReference type="HOGENOM" id="CLU_2427264_0_0_1"/>
<organism evidence="1 2">
    <name type="scientific">Heterobasidion irregulare (strain TC 32-1)</name>
    <dbReference type="NCBI Taxonomy" id="747525"/>
    <lineage>
        <taxon>Eukaryota</taxon>
        <taxon>Fungi</taxon>
        <taxon>Dikarya</taxon>
        <taxon>Basidiomycota</taxon>
        <taxon>Agaricomycotina</taxon>
        <taxon>Agaricomycetes</taxon>
        <taxon>Russulales</taxon>
        <taxon>Bondarzewiaceae</taxon>
        <taxon>Heterobasidion</taxon>
        <taxon>Heterobasidion annosum species complex</taxon>
    </lineage>
</organism>
<dbReference type="EMBL" id="KI925458">
    <property type="protein sequence ID" value="ETW81975.1"/>
    <property type="molecule type" value="Genomic_DNA"/>
</dbReference>
<evidence type="ECO:0000313" key="1">
    <source>
        <dbReference type="EMBL" id="ETW81975.1"/>
    </source>
</evidence>
<name>W4K9E6_HETIT</name>
<dbReference type="RefSeq" id="XP_009546565.1">
    <property type="nucleotide sequence ID" value="XM_009548270.1"/>
</dbReference>
<gene>
    <name evidence="1" type="ORF">HETIRDRAFT_146212</name>
</gene>
<proteinExistence type="predicted"/>
<dbReference type="Proteomes" id="UP000030671">
    <property type="component" value="Unassembled WGS sequence"/>
</dbReference>
<reference evidence="1 2" key="1">
    <citation type="journal article" date="2012" name="New Phytol.">
        <title>Insight into trade-off between wood decay and parasitism from the genome of a fungal forest pathogen.</title>
        <authorList>
            <person name="Olson A."/>
            <person name="Aerts A."/>
            <person name="Asiegbu F."/>
            <person name="Belbahri L."/>
            <person name="Bouzid O."/>
            <person name="Broberg A."/>
            <person name="Canback B."/>
            <person name="Coutinho P.M."/>
            <person name="Cullen D."/>
            <person name="Dalman K."/>
            <person name="Deflorio G."/>
            <person name="van Diepen L.T."/>
            <person name="Dunand C."/>
            <person name="Duplessis S."/>
            <person name="Durling M."/>
            <person name="Gonthier P."/>
            <person name="Grimwood J."/>
            <person name="Fossdal C.G."/>
            <person name="Hansson D."/>
            <person name="Henrissat B."/>
            <person name="Hietala A."/>
            <person name="Himmelstrand K."/>
            <person name="Hoffmeister D."/>
            <person name="Hogberg N."/>
            <person name="James T.Y."/>
            <person name="Karlsson M."/>
            <person name="Kohler A."/>
            <person name="Kues U."/>
            <person name="Lee Y.H."/>
            <person name="Lin Y.C."/>
            <person name="Lind M."/>
            <person name="Lindquist E."/>
            <person name="Lombard V."/>
            <person name="Lucas S."/>
            <person name="Lunden K."/>
            <person name="Morin E."/>
            <person name="Murat C."/>
            <person name="Park J."/>
            <person name="Raffaello T."/>
            <person name="Rouze P."/>
            <person name="Salamov A."/>
            <person name="Schmutz J."/>
            <person name="Solheim H."/>
            <person name="Stahlberg J."/>
            <person name="Velez H."/>
            <person name="de Vries R.P."/>
            <person name="Wiebenga A."/>
            <person name="Woodward S."/>
            <person name="Yakovlev I."/>
            <person name="Garbelotto M."/>
            <person name="Martin F."/>
            <person name="Grigoriev I.V."/>
            <person name="Stenlid J."/>
        </authorList>
    </citation>
    <scope>NUCLEOTIDE SEQUENCE [LARGE SCALE GENOMIC DNA]</scope>
    <source>
        <strain evidence="1 2">TC 32-1</strain>
    </source>
</reference>
<dbReference type="KEGG" id="hir:HETIRDRAFT_146212"/>
<dbReference type="GeneID" id="20667127"/>
<accession>W4K9E6</accession>